<name>A0A392SN74_9FABA</name>
<comment type="caution">
    <text evidence="1">The sequence shown here is derived from an EMBL/GenBank/DDBJ whole genome shotgun (WGS) entry which is preliminary data.</text>
</comment>
<dbReference type="AlphaFoldDB" id="A0A392SN74"/>
<protein>
    <submittedName>
        <fullName evidence="1">Uncharacterized protein</fullName>
    </submittedName>
</protein>
<dbReference type="EMBL" id="LXQA010400210">
    <property type="protein sequence ID" value="MCI49370.1"/>
    <property type="molecule type" value="Genomic_DNA"/>
</dbReference>
<reference evidence="1 2" key="1">
    <citation type="journal article" date="2018" name="Front. Plant Sci.">
        <title>Red Clover (Trifolium pratense) and Zigzag Clover (T. medium) - A Picture of Genomic Similarities and Differences.</title>
        <authorList>
            <person name="Dluhosova J."/>
            <person name="Istvanek J."/>
            <person name="Nedelnik J."/>
            <person name="Repkova J."/>
        </authorList>
    </citation>
    <scope>NUCLEOTIDE SEQUENCE [LARGE SCALE GENOMIC DNA]</scope>
    <source>
        <strain evidence="2">cv. 10/8</strain>
        <tissue evidence="1">Leaf</tissue>
    </source>
</reference>
<proteinExistence type="predicted"/>
<evidence type="ECO:0000313" key="1">
    <source>
        <dbReference type="EMBL" id="MCI49370.1"/>
    </source>
</evidence>
<sequence>MGDLVGSEMGVVVAAATDLSRRCGGEVLLWRCWIWHRRCVVDVVCDWFSRYGFL</sequence>
<accession>A0A392SN74</accession>
<organism evidence="1 2">
    <name type="scientific">Trifolium medium</name>
    <dbReference type="NCBI Taxonomy" id="97028"/>
    <lineage>
        <taxon>Eukaryota</taxon>
        <taxon>Viridiplantae</taxon>
        <taxon>Streptophyta</taxon>
        <taxon>Embryophyta</taxon>
        <taxon>Tracheophyta</taxon>
        <taxon>Spermatophyta</taxon>
        <taxon>Magnoliopsida</taxon>
        <taxon>eudicotyledons</taxon>
        <taxon>Gunneridae</taxon>
        <taxon>Pentapetalae</taxon>
        <taxon>rosids</taxon>
        <taxon>fabids</taxon>
        <taxon>Fabales</taxon>
        <taxon>Fabaceae</taxon>
        <taxon>Papilionoideae</taxon>
        <taxon>50 kb inversion clade</taxon>
        <taxon>NPAAA clade</taxon>
        <taxon>Hologalegina</taxon>
        <taxon>IRL clade</taxon>
        <taxon>Trifolieae</taxon>
        <taxon>Trifolium</taxon>
    </lineage>
</organism>
<keyword evidence="2" id="KW-1185">Reference proteome</keyword>
<evidence type="ECO:0000313" key="2">
    <source>
        <dbReference type="Proteomes" id="UP000265520"/>
    </source>
</evidence>
<dbReference type="Proteomes" id="UP000265520">
    <property type="component" value="Unassembled WGS sequence"/>
</dbReference>